<dbReference type="InterPro" id="IPR006554">
    <property type="entry name" value="Helicase-like_DEXD_c2"/>
</dbReference>
<dbReference type="PANTHER" id="PTHR11472:SF34">
    <property type="entry name" value="REGULATOR OF TELOMERE ELONGATION HELICASE 1"/>
    <property type="match status" value="1"/>
</dbReference>
<protein>
    <submittedName>
        <fullName evidence="15">DEAD_2 domain protein</fullName>
    </submittedName>
</protein>
<dbReference type="InterPro" id="IPR042493">
    <property type="entry name" value="XPD_DNA_FeS"/>
</dbReference>
<dbReference type="STRING" id="1009370.ALO_06298"/>
<dbReference type="eggNOG" id="COG1199">
    <property type="taxonomic scope" value="Bacteria"/>
</dbReference>
<dbReference type="Gene3D" id="1.10.30.20">
    <property type="entry name" value="Bacterial XPD DNA helicase, FeS cluster domain"/>
    <property type="match status" value="1"/>
</dbReference>
<dbReference type="GO" id="GO:0046872">
    <property type="term" value="F:metal ion binding"/>
    <property type="evidence" value="ECO:0007669"/>
    <property type="project" value="UniProtKB-KW"/>
</dbReference>
<dbReference type="Gene3D" id="1.10.275.40">
    <property type="match status" value="1"/>
</dbReference>
<dbReference type="GO" id="GO:0003678">
    <property type="term" value="F:DNA helicase activity"/>
    <property type="evidence" value="ECO:0007669"/>
    <property type="project" value="InterPro"/>
</dbReference>
<dbReference type="Pfam" id="PF13307">
    <property type="entry name" value="Helicase_C_2"/>
    <property type="match status" value="1"/>
</dbReference>
<keyword evidence="4" id="KW-0227">DNA damage</keyword>
<gene>
    <name evidence="15" type="ORF">ALO_06298</name>
</gene>
<keyword evidence="6" id="KW-0347">Helicase</keyword>
<evidence type="ECO:0000256" key="12">
    <source>
        <dbReference type="ARBA" id="ARBA00023235"/>
    </source>
</evidence>
<keyword evidence="11" id="KW-0234">DNA repair</keyword>
<dbReference type="SUPFAM" id="SSF52540">
    <property type="entry name" value="P-loop containing nucleoside triphosphate hydrolases"/>
    <property type="match status" value="2"/>
</dbReference>
<keyword evidence="8" id="KW-0408">Iron</keyword>
<sequence>MTTTGNQSIQAIKVSVRTLVEFILRSGDLTSGFAGGSRALEGIKAHKRVQKDQPEEYRQEVSLSFRREADGLVLEISGRADGIITGRDGVTVDEIKSTARELGEIREEDNPLYWAQAKCYAYIYAAQNSLEIIRVQLTYSHIETREILQFRQEFTFEQLKLFFEDLSDRYLAWARTLEAHQSQRNKTSRSLDFPYSSYRKGQRELAVAVYKTILGGRKLFAQAPTGTGKTLAALFPAVKALGEGQIEKIFYLTAKTVTQEVAVQGLAKLKDRGLVLKSLCLTAKDKICFTPGAGCNGDECEYAAGHFDRVNQALEAIFPLQEFSRQAIEACARQHRVCPFELSLDLALWADCIICDYNYVFDPRVSLKRFFSETGGSYCFLADEAHNLPERAREMFSACLDKGSVLEMKRLVQSDNPSLSKALQGVNNCFIDLRKRCEAQGADSLVQPDFPPDLLTPLWRVVQKTDEWLVRNQSAPYREKLLELYFAITWFLRVTDLYDKRYVTYIEKKGADLSLKLFCIDPSHLLRQALLQGRAAVYFSATLTPLDYFFTTLGGDPDDYRIKAGSPFPRENLMVMVADRIQTTFKAREFTYDGVTGLIAALTGQKQGNYLVYFPSYQYMNEIAARFAAQYPSVRTILQEAGMPESEREQYLAQFVPDQSETLIGFAVMGGIFGEGIDLTGERLSGTIIVGVGLPQVCLEREIIRSYYQSQNSQGFDYAYTYPGMNKVMQAAGRVIRTDTDKGVVLLVDERFQRGIYRTLLPEWWKPVARVGGASEVVSRAREFWRRE</sequence>
<keyword evidence="16" id="KW-1185">Reference proteome</keyword>
<keyword evidence="10" id="KW-0238">DNA-binding</keyword>
<reference evidence="15 16" key="1">
    <citation type="journal article" date="2011" name="EMBO J.">
        <title>Structural diversity of bacterial flagellar motors.</title>
        <authorList>
            <person name="Chen S."/>
            <person name="Beeby M."/>
            <person name="Murphy G.E."/>
            <person name="Leadbetter J.R."/>
            <person name="Hendrixson D.R."/>
            <person name="Briegel A."/>
            <person name="Li Z."/>
            <person name="Shi J."/>
            <person name="Tocheva E.I."/>
            <person name="Muller A."/>
            <person name="Dobro M.J."/>
            <person name="Jensen G.J."/>
        </authorList>
    </citation>
    <scope>NUCLEOTIDE SEQUENCE [LARGE SCALE GENOMIC DNA]</scope>
    <source>
        <strain evidence="15 16">DSM 6540</strain>
    </source>
</reference>
<evidence type="ECO:0000256" key="1">
    <source>
        <dbReference type="ARBA" id="ARBA00022485"/>
    </source>
</evidence>
<keyword evidence="12" id="KW-0413">Isomerase</keyword>
<dbReference type="InterPro" id="IPR011545">
    <property type="entry name" value="DEAD/DEAH_box_helicase_dom"/>
</dbReference>
<comment type="caution">
    <text evidence="15">The sequence shown here is derived from an EMBL/GenBank/DDBJ whole genome shotgun (WGS) entry which is preliminary data.</text>
</comment>
<dbReference type="InterPro" id="IPR027417">
    <property type="entry name" value="P-loop_NTPase"/>
</dbReference>
<evidence type="ECO:0000259" key="14">
    <source>
        <dbReference type="PROSITE" id="PS51193"/>
    </source>
</evidence>
<dbReference type="Proteomes" id="UP000003240">
    <property type="component" value="Unassembled WGS sequence"/>
</dbReference>
<evidence type="ECO:0000313" key="15">
    <source>
        <dbReference type="EMBL" id="EGO64651.1"/>
    </source>
</evidence>
<evidence type="ECO:0000256" key="11">
    <source>
        <dbReference type="ARBA" id="ARBA00023204"/>
    </source>
</evidence>
<dbReference type="Pfam" id="PF00270">
    <property type="entry name" value="DEAD"/>
    <property type="match status" value="1"/>
</dbReference>
<evidence type="ECO:0000256" key="5">
    <source>
        <dbReference type="ARBA" id="ARBA00022801"/>
    </source>
</evidence>
<dbReference type="GO" id="GO:0003677">
    <property type="term" value="F:DNA binding"/>
    <property type="evidence" value="ECO:0007669"/>
    <property type="project" value="UniProtKB-KW"/>
</dbReference>
<dbReference type="RefSeq" id="WP_004093919.1">
    <property type="nucleotide sequence ID" value="NZ_AFGF01000050.1"/>
</dbReference>
<name>F7NGS0_9FIRM</name>
<evidence type="ECO:0000256" key="8">
    <source>
        <dbReference type="ARBA" id="ARBA00023004"/>
    </source>
</evidence>
<dbReference type="GO" id="GO:0006281">
    <property type="term" value="P:DNA repair"/>
    <property type="evidence" value="ECO:0007669"/>
    <property type="project" value="UniProtKB-KW"/>
</dbReference>
<dbReference type="SMART" id="SM00488">
    <property type="entry name" value="DEXDc2"/>
    <property type="match status" value="1"/>
</dbReference>
<proteinExistence type="inferred from homology"/>
<dbReference type="Gene3D" id="3.40.50.300">
    <property type="entry name" value="P-loop containing nucleotide triphosphate hydrolases"/>
    <property type="match status" value="2"/>
</dbReference>
<evidence type="ECO:0000256" key="13">
    <source>
        <dbReference type="ARBA" id="ARBA00038058"/>
    </source>
</evidence>
<evidence type="ECO:0000256" key="3">
    <source>
        <dbReference type="ARBA" id="ARBA00022741"/>
    </source>
</evidence>
<evidence type="ECO:0000256" key="4">
    <source>
        <dbReference type="ARBA" id="ARBA00022763"/>
    </source>
</evidence>
<evidence type="ECO:0000256" key="2">
    <source>
        <dbReference type="ARBA" id="ARBA00022723"/>
    </source>
</evidence>
<dbReference type="Gene3D" id="3.90.320.10">
    <property type="match status" value="1"/>
</dbReference>
<dbReference type="GO" id="GO:0016818">
    <property type="term" value="F:hydrolase activity, acting on acid anhydrides, in phosphorus-containing anhydrides"/>
    <property type="evidence" value="ECO:0007669"/>
    <property type="project" value="InterPro"/>
</dbReference>
<keyword evidence="3" id="KW-0547">Nucleotide-binding</keyword>
<dbReference type="PROSITE" id="PS51193">
    <property type="entry name" value="HELICASE_ATP_BIND_2"/>
    <property type="match status" value="1"/>
</dbReference>
<evidence type="ECO:0000256" key="6">
    <source>
        <dbReference type="ARBA" id="ARBA00022806"/>
    </source>
</evidence>
<evidence type="ECO:0000256" key="10">
    <source>
        <dbReference type="ARBA" id="ARBA00023125"/>
    </source>
</evidence>
<dbReference type="InterPro" id="IPR045028">
    <property type="entry name" value="DinG/Rad3-like"/>
</dbReference>
<dbReference type="InterPro" id="IPR014013">
    <property type="entry name" value="Helic_SF1/SF2_ATP-bd_DinG/Rad3"/>
</dbReference>
<evidence type="ECO:0000313" key="16">
    <source>
        <dbReference type="Proteomes" id="UP000003240"/>
    </source>
</evidence>
<evidence type="ECO:0000256" key="7">
    <source>
        <dbReference type="ARBA" id="ARBA00022840"/>
    </source>
</evidence>
<evidence type="ECO:0000256" key="9">
    <source>
        <dbReference type="ARBA" id="ARBA00023014"/>
    </source>
</evidence>
<keyword evidence="1" id="KW-0004">4Fe-4S</keyword>
<dbReference type="InterPro" id="IPR006555">
    <property type="entry name" value="ATP-dep_Helicase_C"/>
</dbReference>
<keyword evidence="7" id="KW-0067">ATP-binding</keyword>
<dbReference type="PANTHER" id="PTHR11472">
    <property type="entry name" value="DNA REPAIR DEAD HELICASE RAD3/XP-D SUBFAMILY MEMBER"/>
    <property type="match status" value="1"/>
</dbReference>
<dbReference type="GO" id="GO:0051539">
    <property type="term" value="F:4 iron, 4 sulfur cluster binding"/>
    <property type="evidence" value="ECO:0007669"/>
    <property type="project" value="UniProtKB-KW"/>
</dbReference>
<dbReference type="InterPro" id="IPR010614">
    <property type="entry name" value="RAD3-like_helicase_DEAD"/>
</dbReference>
<keyword evidence="2" id="KW-0479">Metal-binding</keyword>
<dbReference type="AlphaFoldDB" id="F7NGS0"/>
<organism evidence="15 16">
    <name type="scientific">Acetonema longum DSM 6540</name>
    <dbReference type="NCBI Taxonomy" id="1009370"/>
    <lineage>
        <taxon>Bacteria</taxon>
        <taxon>Bacillati</taxon>
        <taxon>Bacillota</taxon>
        <taxon>Negativicutes</taxon>
        <taxon>Acetonemataceae</taxon>
        <taxon>Acetonema</taxon>
    </lineage>
</organism>
<dbReference type="EMBL" id="AFGF01000050">
    <property type="protein sequence ID" value="EGO64651.1"/>
    <property type="molecule type" value="Genomic_DNA"/>
</dbReference>
<comment type="similarity">
    <text evidence="13">Belongs to the helicase family. DinG subfamily.</text>
</comment>
<keyword evidence="5" id="KW-0378">Hydrolase</keyword>
<dbReference type="GO" id="GO:0005524">
    <property type="term" value="F:ATP binding"/>
    <property type="evidence" value="ECO:0007669"/>
    <property type="project" value="UniProtKB-KW"/>
</dbReference>
<dbReference type="OrthoDB" id="9765586at2"/>
<dbReference type="SMART" id="SM00491">
    <property type="entry name" value="HELICc2"/>
    <property type="match status" value="1"/>
</dbReference>
<dbReference type="InterPro" id="IPR011604">
    <property type="entry name" value="PDDEXK-like_dom_sf"/>
</dbReference>
<dbReference type="Pfam" id="PF06733">
    <property type="entry name" value="DEAD_2"/>
    <property type="match status" value="1"/>
</dbReference>
<accession>F7NGS0</accession>
<feature type="domain" description="Helicase ATP-binding" evidence="14">
    <location>
        <begin position="188"/>
        <end position="449"/>
    </location>
</feature>
<keyword evidence="9" id="KW-0411">Iron-sulfur</keyword>